<keyword evidence="7" id="KW-1185">Reference proteome</keyword>
<keyword evidence="2 4" id="KW-0238">DNA-binding</keyword>
<dbReference type="EMBL" id="JAZHOF010000005">
    <property type="protein sequence ID" value="MEJ8572748.1"/>
    <property type="molecule type" value="Genomic_DNA"/>
</dbReference>
<evidence type="ECO:0000259" key="5">
    <source>
        <dbReference type="PROSITE" id="PS50977"/>
    </source>
</evidence>
<keyword evidence="1" id="KW-0805">Transcription regulation</keyword>
<dbReference type="InterPro" id="IPR001647">
    <property type="entry name" value="HTH_TetR"/>
</dbReference>
<dbReference type="GO" id="GO:0003677">
    <property type="term" value="F:DNA binding"/>
    <property type="evidence" value="ECO:0007669"/>
    <property type="project" value="UniProtKB-UniRule"/>
</dbReference>
<gene>
    <name evidence="6" type="ORF">V3328_14750</name>
</gene>
<dbReference type="Pfam" id="PF00440">
    <property type="entry name" value="TetR_N"/>
    <property type="match status" value="1"/>
</dbReference>
<dbReference type="InterPro" id="IPR009057">
    <property type="entry name" value="Homeodomain-like_sf"/>
</dbReference>
<name>A0AAW9RXV2_9HYPH</name>
<dbReference type="Gene3D" id="1.10.357.10">
    <property type="entry name" value="Tetracycline Repressor, domain 2"/>
    <property type="match status" value="1"/>
</dbReference>
<evidence type="ECO:0000313" key="7">
    <source>
        <dbReference type="Proteomes" id="UP001378188"/>
    </source>
</evidence>
<dbReference type="SUPFAM" id="SSF46689">
    <property type="entry name" value="Homeodomain-like"/>
    <property type="match status" value="1"/>
</dbReference>
<sequence>MVQKRSARRGRPRTYDPDRALREARDLFWSRGFAATSLDDLSAATRMNRPSLYGAFGDKRALYHAAMAHYRRDVGAELTRIVAEEAPLRETLMRIYRYVLDIYFPEDGQPRGCFIVSIGVAEAQDDADARRIAAGAFEAFDGLFEKRFRDAVRTGELPGGTDCATLAGIASSIVHFLSVRSRIGESRDTLYAFAQSAVDMILATGQARAGK</sequence>
<dbReference type="RefSeq" id="WP_340330435.1">
    <property type="nucleotide sequence ID" value="NZ_JAZHOF010000005.1"/>
</dbReference>
<dbReference type="InterPro" id="IPR036271">
    <property type="entry name" value="Tet_transcr_reg_TetR-rel_C_sf"/>
</dbReference>
<dbReference type="SUPFAM" id="SSF48498">
    <property type="entry name" value="Tetracyclin repressor-like, C-terminal domain"/>
    <property type="match status" value="1"/>
</dbReference>
<dbReference type="PANTHER" id="PTHR47506">
    <property type="entry name" value="TRANSCRIPTIONAL REGULATORY PROTEIN"/>
    <property type="match status" value="1"/>
</dbReference>
<protein>
    <submittedName>
        <fullName evidence="6">TetR/AcrR family transcriptional regulator</fullName>
    </submittedName>
</protein>
<dbReference type="Proteomes" id="UP001378188">
    <property type="component" value="Unassembled WGS sequence"/>
</dbReference>
<feature type="DNA-binding region" description="H-T-H motif" evidence="4">
    <location>
        <begin position="37"/>
        <end position="56"/>
    </location>
</feature>
<organism evidence="6 7">
    <name type="scientific">Microbaculum marinum</name>
    <dbReference type="NCBI Taxonomy" id="1764581"/>
    <lineage>
        <taxon>Bacteria</taxon>
        <taxon>Pseudomonadati</taxon>
        <taxon>Pseudomonadota</taxon>
        <taxon>Alphaproteobacteria</taxon>
        <taxon>Hyphomicrobiales</taxon>
        <taxon>Tepidamorphaceae</taxon>
        <taxon>Microbaculum</taxon>
    </lineage>
</organism>
<dbReference type="Gene3D" id="1.10.10.60">
    <property type="entry name" value="Homeodomain-like"/>
    <property type="match status" value="1"/>
</dbReference>
<dbReference type="AlphaFoldDB" id="A0AAW9RXV2"/>
<accession>A0AAW9RXV2</accession>
<dbReference type="Pfam" id="PF16925">
    <property type="entry name" value="TetR_C_13"/>
    <property type="match status" value="1"/>
</dbReference>
<dbReference type="PROSITE" id="PS50977">
    <property type="entry name" value="HTH_TETR_2"/>
    <property type="match status" value="1"/>
</dbReference>
<evidence type="ECO:0000256" key="2">
    <source>
        <dbReference type="ARBA" id="ARBA00023125"/>
    </source>
</evidence>
<comment type="caution">
    <text evidence="6">The sequence shown here is derived from an EMBL/GenBank/DDBJ whole genome shotgun (WGS) entry which is preliminary data.</text>
</comment>
<evidence type="ECO:0000313" key="6">
    <source>
        <dbReference type="EMBL" id="MEJ8572748.1"/>
    </source>
</evidence>
<keyword evidence="3" id="KW-0804">Transcription</keyword>
<evidence type="ECO:0000256" key="1">
    <source>
        <dbReference type="ARBA" id="ARBA00023015"/>
    </source>
</evidence>
<evidence type="ECO:0000256" key="4">
    <source>
        <dbReference type="PROSITE-ProRule" id="PRU00335"/>
    </source>
</evidence>
<dbReference type="InterPro" id="IPR011075">
    <property type="entry name" value="TetR_C"/>
</dbReference>
<evidence type="ECO:0000256" key="3">
    <source>
        <dbReference type="ARBA" id="ARBA00023163"/>
    </source>
</evidence>
<dbReference type="PANTHER" id="PTHR47506:SF1">
    <property type="entry name" value="HTH-TYPE TRANSCRIPTIONAL REGULATOR YJDC"/>
    <property type="match status" value="1"/>
</dbReference>
<reference evidence="6 7" key="1">
    <citation type="submission" date="2024-02" db="EMBL/GenBank/DDBJ databases">
        <title>Genome analysis and characterization of Microbaculum marinisediminis sp. nov., isolated from marine sediment.</title>
        <authorList>
            <person name="Du Z.-J."/>
            <person name="Ye Y.-Q."/>
            <person name="Zhang Z.-R."/>
            <person name="Yuan S.-M."/>
            <person name="Zhang X.-Y."/>
        </authorList>
    </citation>
    <scope>NUCLEOTIDE SEQUENCE [LARGE SCALE GENOMIC DNA]</scope>
    <source>
        <strain evidence="6 7">SDUM1044001</strain>
    </source>
</reference>
<proteinExistence type="predicted"/>
<feature type="domain" description="HTH tetR-type" evidence="5">
    <location>
        <begin position="14"/>
        <end position="74"/>
    </location>
</feature>